<dbReference type="EMBL" id="KQ435719">
    <property type="protein sequence ID" value="KOX78825.1"/>
    <property type="molecule type" value="Genomic_DNA"/>
</dbReference>
<dbReference type="AlphaFoldDB" id="A0A0M9A7I2"/>
<dbReference type="Proteomes" id="UP000053105">
    <property type="component" value="Unassembled WGS sequence"/>
</dbReference>
<gene>
    <name evidence="1" type="ORF">WN51_08584</name>
</gene>
<evidence type="ECO:0000313" key="2">
    <source>
        <dbReference type="Proteomes" id="UP000053105"/>
    </source>
</evidence>
<organism evidence="1 2">
    <name type="scientific">Melipona quadrifasciata</name>
    <dbReference type="NCBI Taxonomy" id="166423"/>
    <lineage>
        <taxon>Eukaryota</taxon>
        <taxon>Metazoa</taxon>
        <taxon>Ecdysozoa</taxon>
        <taxon>Arthropoda</taxon>
        <taxon>Hexapoda</taxon>
        <taxon>Insecta</taxon>
        <taxon>Pterygota</taxon>
        <taxon>Neoptera</taxon>
        <taxon>Endopterygota</taxon>
        <taxon>Hymenoptera</taxon>
        <taxon>Apocrita</taxon>
        <taxon>Aculeata</taxon>
        <taxon>Apoidea</taxon>
        <taxon>Anthophila</taxon>
        <taxon>Apidae</taxon>
        <taxon>Melipona</taxon>
    </lineage>
</organism>
<reference evidence="1 2" key="1">
    <citation type="submission" date="2015-07" db="EMBL/GenBank/DDBJ databases">
        <title>The genome of Melipona quadrifasciata.</title>
        <authorList>
            <person name="Pan H."/>
            <person name="Kapheim K."/>
        </authorList>
    </citation>
    <scope>NUCLEOTIDE SEQUENCE [LARGE SCALE GENOMIC DNA]</scope>
    <source>
        <strain evidence="1">0111107301</strain>
        <tissue evidence="1">Whole body</tissue>
    </source>
</reference>
<keyword evidence="2" id="KW-1185">Reference proteome</keyword>
<name>A0A0M9A7I2_9HYME</name>
<proteinExistence type="predicted"/>
<sequence length="148" mass="17632">MVDHGESTLNVSTDEIEFLQFTRVKAIRDCQKIFEIGDTSFLDFPRLFTSWHMVLASSIDHTRNLAQDYVPHPTQTYLQRSPLTSRRCLIIKQRRQESRRMYLQNYINNSSLTLQPRNPVSEHRIKLSKDKVRNFFKKFKFILHFGII</sequence>
<protein>
    <submittedName>
        <fullName evidence="1">Uncharacterized protein</fullName>
    </submittedName>
</protein>
<evidence type="ECO:0000313" key="1">
    <source>
        <dbReference type="EMBL" id="KOX78825.1"/>
    </source>
</evidence>
<accession>A0A0M9A7I2</accession>